<dbReference type="GO" id="GO:0008725">
    <property type="term" value="F:DNA-3-methyladenine glycosylase activity"/>
    <property type="evidence" value="ECO:0007669"/>
    <property type="project" value="InterPro"/>
</dbReference>
<dbReference type="GO" id="GO:0006284">
    <property type="term" value="P:base-excision repair"/>
    <property type="evidence" value="ECO:0007669"/>
    <property type="project" value="InterPro"/>
</dbReference>
<protein>
    <submittedName>
        <fullName evidence="2">Uncharacterized protein</fullName>
    </submittedName>
</protein>
<proteinExistence type="predicted"/>
<dbReference type="PANTHER" id="PTHR31116:SF29">
    <property type="entry name" value="DNA GLYCOSYLASE SUPERFAMILY PROTEIN"/>
    <property type="match status" value="1"/>
</dbReference>
<dbReference type="EMBL" id="CM017699">
    <property type="protein sequence ID" value="TYG90467.1"/>
    <property type="molecule type" value="Genomic_DNA"/>
</dbReference>
<dbReference type="Proteomes" id="UP000323506">
    <property type="component" value="Chromosome A12"/>
</dbReference>
<name>A0A5D2EB24_GOSDA</name>
<reference evidence="2 3" key="1">
    <citation type="submission" date="2019-06" db="EMBL/GenBank/DDBJ databases">
        <title>WGS assembly of Gossypium darwinii.</title>
        <authorList>
            <person name="Chen Z.J."/>
            <person name="Sreedasyam A."/>
            <person name="Ando A."/>
            <person name="Song Q."/>
            <person name="De L."/>
            <person name="Hulse-Kemp A."/>
            <person name="Ding M."/>
            <person name="Ye W."/>
            <person name="Kirkbride R."/>
            <person name="Jenkins J."/>
            <person name="Plott C."/>
            <person name="Lovell J."/>
            <person name="Lin Y.-M."/>
            <person name="Vaughn R."/>
            <person name="Liu B."/>
            <person name="Li W."/>
            <person name="Simpson S."/>
            <person name="Scheffler B."/>
            <person name="Saski C."/>
            <person name="Grover C."/>
            <person name="Hu G."/>
            <person name="Conover J."/>
            <person name="Carlson J."/>
            <person name="Shu S."/>
            <person name="Boston L."/>
            <person name="Williams M."/>
            <person name="Peterson D."/>
            <person name="Mcgee K."/>
            <person name="Jones D."/>
            <person name="Wendel J."/>
            <person name="Stelly D."/>
            <person name="Grimwood J."/>
            <person name="Schmutz J."/>
        </authorList>
    </citation>
    <scope>NUCLEOTIDE SEQUENCE [LARGE SCALE GENOMIC DNA]</scope>
    <source>
        <strain evidence="2">1808015.09</strain>
    </source>
</reference>
<dbReference type="InterPro" id="IPR011257">
    <property type="entry name" value="DNA_glycosylase"/>
</dbReference>
<evidence type="ECO:0000313" key="2">
    <source>
        <dbReference type="EMBL" id="TYG90467.1"/>
    </source>
</evidence>
<feature type="binding site" evidence="1">
    <location>
        <position position="139"/>
    </location>
    <ligand>
        <name>Zn(2+)</name>
        <dbReference type="ChEBI" id="CHEBI:29105"/>
    </ligand>
</feature>
<dbReference type="AlphaFoldDB" id="A0A5D2EB24"/>
<dbReference type="Gene3D" id="1.10.340.30">
    <property type="entry name" value="Hypothetical protein, domain 2"/>
    <property type="match status" value="1"/>
</dbReference>
<evidence type="ECO:0000256" key="1">
    <source>
        <dbReference type="PIRSR" id="PIRSR605019-1"/>
    </source>
</evidence>
<accession>A0A5D2EB24</accession>
<dbReference type="InterPro" id="IPR005019">
    <property type="entry name" value="Adenine_glyco"/>
</dbReference>
<keyword evidence="3" id="KW-1185">Reference proteome</keyword>
<dbReference type="PANTHER" id="PTHR31116">
    <property type="entry name" value="OS04G0501200 PROTEIN"/>
    <property type="match status" value="1"/>
</dbReference>
<keyword evidence="1" id="KW-0862">Zinc</keyword>
<keyword evidence="1" id="KW-0479">Metal-binding</keyword>
<feature type="binding site" evidence="1">
    <location>
        <position position="124"/>
    </location>
    <ligand>
        <name>Zn(2+)</name>
        <dbReference type="ChEBI" id="CHEBI:29105"/>
    </ligand>
</feature>
<sequence>MLFSNMSKTNMVRRHVLEKKRSCSKEKESGCLSKHLKKIYPIGLQRTSSSLSLSSLSLSLSQNSNDSSLTDHSSTPLEQKISLALSLIAPHRERREFPMVVKTHVHHQQQQQQDPPGNGEVRRCHWVTKNSDKVYISFHDEQWGVPVYDDNKLFELLALSGMLMDYNWTEILKRKDLYRESFLGFDPEIVAKMGDKEIHEISSNKAMMLADSRVRCIVDNAKCILKIVRQYGSFSSFMWGYVNYKPTINKYKYPRNVPLRTPKAEAISKDLVKHGFRWASVRVSPSSVKSVRNANQPSTLKLQLVSFCPEGPMACKIHGFPCGLHRRFNSNYLQNPIILYLNIVNVCLP</sequence>
<dbReference type="SUPFAM" id="SSF48150">
    <property type="entry name" value="DNA-glycosylase"/>
    <property type="match status" value="1"/>
</dbReference>
<dbReference type="GO" id="GO:0046872">
    <property type="term" value="F:metal ion binding"/>
    <property type="evidence" value="ECO:0007669"/>
    <property type="project" value="UniProtKB-KW"/>
</dbReference>
<dbReference type="Pfam" id="PF03352">
    <property type="entry name" value="Adenine_glyco"/>
    <property type="match status" value="1"/>
</dbReference>
<evidence type="ECO:0000313" key="3">
    <source>
        <dbReference type="Proteomes" id="UP000323506"/>
    </source>
</evidence>
<organism evidence="2 3">
    <name type="scientific">Gossypium darwinii</name>
    <name type="common">Darwin's cotton</name>
    <name type="synonym">Gossypium barbadense var. darwinii</name>
    <dbReference type="NCBI Taxonomy" id="34276"/>
    <lineage>
        <taxon>Eukaryota</taxon>
        <taxon>Viridiplantae</taxon>
        <taxon>Streptophyta</taxon>
        <taxon>Embryophyta</taxon>
        <taxon>Tracheophyta</taxon>
        <taxon>Spermatophyta</taxon>
        <taxon>Magnoliopsida</taxon>
        <taxon>eudicotyledons</taxon>
        <taxon>Gunneridae</taxon>
        <taxon>Pentapetalae</taxon>
        <taxon>rosids</taxon>
        <taxon>malvids</taxon>
        <taxon>Malvales</taxon>
        <taxon>Malvaceae</taxon>
        <taxon>Malvoideae</taxon>
        <taxon>Gossypium</taxon>
    </lineage>
</organism>
<gene>
    <name evidence="2" type="ORF">ES288_A12G184400v1</name>
</gene>